<keyword evidence="5" id="KW-0175">Coiled coil</keyword>
<feature type="coiled-coil region" evidence="5">
    <location>
        <begin position="46"/>
        <end position="80"/>
    </location>
</feature>
<dbReference type="GO" id="GO:0080115">
    <property type="term" value="F:myosin XI tail binding"/>
    <property type="evidence" value="ECO:0007669"/>
    <property type="project" value="UniProtKB-ARBA"/>
</dbReference>
<dbReference type="Pfam" id="PF04576">
    <property type="entry name" value="Zein-binding"/>
    <property type="match status" value="1"/>
</dbReference>
<name>A0A0E0J3J4_ORYNI</name>
<evidence type="ECO:0000256" key="2">
    <source>
        <dbReference type="ARBA" id="ARBA00022692"/>
    </source>
</evidence>
<dbReference type="InterPro" id="IPR007656">
    <property type="entry name" value="GTD-bd"/>
</dbReference>
<accession>A0A0E0J3J4</accession>
<keyword evidence="10" id="KW-1185">Reference proteome</keyword>
<keyword evidence="4 7" id="KW-0472">Membrane</keyword>
<dbReference type="GO" id="GO:0016020">
    <property type="term" value="C:membrane"/>
    <property type="evidence" value="ECO:0007669"/>
    <property type="project" value="UniProtKB-SubCell"/>
</dbReference>
<feature type="domain" description="GTD-binding" evidence="8">
    <location>
        <begin position="44"/>
        <end position="142"/>
    </location>
</feature>
<feature type="region of interest" description="Disordered" evidence="6">
    <location>
        <begin position="161"/>
        <end position="198"/>
    </location>
</feature>
<evidence type="ECO:0000256" key="4">
    <source>
        <dbReference type="ARBA" id="ARBA00023136"/>
    </source>
</evidence>
<feature type="transmembrane region" description="Helical" evidence="7">
    <location>
        <begin position="376"/>
        <end position="401"/>
    </location>
</feature>
<dbReference type="HOGENOM" id="CLU_026752_0_1_1"/>
<evidence type="ECO:0000313" key="9">
    <source>
        <dbReference type="EnsemblPlants" id="ONIVA11G17670.1"/>
    </source>
</evidence>
<evidence type="ECO:0000256" key="3">
    <source>
        <dbReference type="ARBA" id="ARBA00022989"/>
    </source>
</evidence>
<keyword evidence="3 7" id="KW-1133">Transmembrane helix</keyword>
<feature type="coiled-coil region" evidence="5">
    <location>
        <begin position="294"/>
        <end position="321"/>
    </location>
</feature>
<dbReference type="PROSITE" id="PS51775">
    <property type="entry name" value="GTD_BINDING"/>
    <property type="match status" value="1"/>
</dbReference>
<dbReference type="Proteomes" id="UP000006591">
    <property type="component" value="Chromosome 11"/>
</dbReference>
<reference evidence="9" key="2">
    <citation type="submission" date="2018-04" db="EMBL/GenBank/DDBJ databases">
        <title>OnivRS2 (Oryza nivara Reference Sequence Version 2).</title>
        <authorList>
            <person name="Zhang J."/>
            <person name="Kudrna D."/>
            <person name="Lee S."/>
            <person name="Talag J."/>
            <person name="Rajasekar S."/>
            <person name="Welchert J."/>
            <person name="Hsing Y.-I."/>
            <person name="Wing R.A."/>
        </authorList>
    </citation>
    <scope>NUCLEOTIDE SEQUENCE [LARGE SCALE GENOMIC DNA]</scope>
    <source>
        <strain evidence="9">SL10</strain>
    </source>
</reference>
<dbReference type="AlphaFoldDB" id="A0A0E0J3J4"/>
<comment type="subcellular location">
    <subcellularLocation>
        <location evidence="1">Membrane</location>
    </subcellularLocation>
</comment>
<evidence type="ECO:0000256" key="1">
    <source>
        <dbReference type="ARBA" id="ARBA00004370"/>
    </source>
</evidence>
<proteinExistence type="predicted"/>
<protein>
    <recommendedName>
        <fullName evidence="8">GTD-binding domain-containing protein</fullName>
    </recommendedName>
</protein>
<evidence type="ECO:0000256" key="6">
    <source>
        <dbReference type="SAM" id="MobiDB-lite"/>
    </source>
</evidence>
<evidence type="ECO:0000256" key="7">
    <source>
        <dbReference type="SAM" id="Phobius"/>
    </source>
</evidence>
<organism evidence="9">
    <name type="scientific">Oryza nivara</name>
    <name type="common">Indian wild rice</name>
    <name type="synonym">Oryza sativa f. spontanea</name>
    <dbReference type="NCBI Taxonomy" id="4536"/>
    <lineage>
        <taxon>Eukaryota</taxon>
        <taxon>Viridiplantae</taxon>
        <taxon>Streptophyta</taxon>
        <taxon>Embryophyta</taxon>
        <taxon>Tracheophyta</taxon>
        <taxon>Spermatophyta</taxon>
        <taxon>Magnoliopsida</taxon>
        <taxon>Liliopsida</taxon>
        <taxon>Poales</taxon>
        <taxon>Poaceae</taxon>
        <taxon>BOP clade</taxon>
        <taxon>Oryzoideae</taxon>
        <taxon>Oryzeae</taxon>
        <taxon>Oryzinae</taxon>
        <taxon>Oryza</taxon>
    </lineage>
</organism>
<keyword evidence="2 7" id="KW-0812">Transmembrane</keyword>
<reference evidence="9" key="1">
    <citation type="submission" date="2015-04" db="UniProtKB">
        <authorList>
            <consortium name="EnsemblPlants"/>
        </authorList>
    </citation>
    <scope>IDENTIFICATION</scope>
    <source>
        <strain evidence="9">SL10</strain>
    </source>
</reference>
<dbReference type="EnsemblPlants" id="ONIVA11G17670.1">
    <property type="protein sequence ID" value="ONIVA11G17670.1"/>
    <property type="gene ID" value="ONIVA11G17670"/>
</dbReference>
<dbReference type="eggNOG" id="ENOG502R5YD">
    <property type="taxonomic scope" value="Eukaryota"/>
</dbReference>
<dbReference type="Gramene" id="ONIVA11G17670.1">
    <property type="protein sequence ID" value="ONIVA11G17670.1"/>
    <property type="gene ID" value="ONIVA11G17670"/>
</dbReference>
<sequence length="503" mass="55390">MAELSGDEACPLCGGGGPPARVAMHKRRLPAEGALSVARVGAGDEAAALREAVARQQHGIAELQAELEAERGAAAGAACEAMSMILRLQQEKSEAMMEARQFRRYAEERFSHDAAEVAALRDAVEQRDATVRSLSAQLRACRFRLLHLGFNSPLPSLTSSAAEAHQYNDDDDDEHHPFDEDYPPINCDEQPASSDVGTPRTHHLLNRMPGRASAADKGVISSSSTNLFPDDSGIAMDDEFPLVVDREASDQEDDCHRVYTVDAVHVVPVAEPENPCYFGTPIGGEMSHRGTIGTRAEEEEIQKLSARLQALEADRESMRHAIMSMGSEKQQVVLLKEIAQKLCKEAAPLQVIPFKVRSPPQPVVMAQRKVVKRQSFFAKFFVVAVIKIIAYFIFILIIIVIGAQISYRNSMVPNRFVWEQCWPDAATEQVPQAEAQKVPQKKLAAAFTGRRHTNKGKILRRSYDSLLQMSYFLDIKGSFACESILVVAYVLTPLSMHSLVGLV</sequence>
<dbReference type="PANTHER" id="PTHR31422">
    <property type="entry name" value="BNAANNG28530D PROTEIN"/>
    <property type="match status" value="1"/>
</dbReference>
<dbReference type="PANTHER" id="PTHR31422:SF59">
    <property type="entry name" value="MYOSIN-BINDING PROTEIN 7"/>
    <property type="match status" value="1"/>
</dbReference>
<dbReference type="STRING" id="4536.A0A0E0J3J4"/>
<evidence type="ECO:0000313" key="10">
    <source>
        <dbReference type="Proteomes" id="UP000006591"/>
    </source>
</evidence>
<evidence type="ECO:0000256" key="5">
    <source>
        <dbReference type="SAM" id="Coils"/>
    </source>
</evidence>
<evidence type="ECO:0000259" key="8">
    <source>
        <dbReference type="PROSITE" id="PS51775"/>
    </source>
</evidence>